<feature type="transmembrane region" description="Helical" evidence="2">
    <location>
        <begin position="316"/>
        <end position="337"/>
    </location>
</feature>
<feature type="transmembrane region" description="Helical" evidence="2">
    <location>
        <begin position="582"/>
        <end position="602"/>
    </location>
</feature>
<feature type="compositionally biased region" description="Pro residues" evidence="1">
    <location>
        <begin position="703"/>
        <end position="712"/>
    </location>
</feature>
<feature type="transmembrane region" description="Helical" evidence="2">
    <location>
        <begin position="212"/>
        <end position="232"/>
    </location>
</feature>
<proteinExistence type="predicted"/>
<dbReference type="AlphaFoldDB" id="A0A8H7N2L4"/>
<reference evidence="3" key="1">
    <citation type="submission" date="2020-10" db="EMBL/GenBank/DDBJ databases">
        <title>High-Quality Genome Resource of Clonostachys rosea strain S41 by Oxford Nanopore Long-Read Sequencing.</title>
        <authorList>
            <person name="Wang H."/>
        </authorList>
    </citation>
    <scope>NUCLEOTIDE SEQUENCE</scope>
    <source>
        <strain evidence="3">S41</strain>
    </source>
</reference>
<protein>
    <submittedName>
        <fullName evidence="3">Uncharacterized protein</fullName>
    </submittedName>
</protein>
<name>A0A8H7N2L4_BIOOC</name>
<feature type="region of interest" description="Disordered" evidence="1">
    <location>
        <begin position="662"/>
        <end position="716"/>
    </location>
</feature>
<feature type="transmembrane region" description="Helical" evidence="2">
    <location>
        <begin position="179"/>
        <end position="200"/>
    </location>
</feature>
<feature type="transmembrane region" description="Helical" evidence="2">
    <location>
        <begin position="244"/>
        <end position="265"/>
    </location>
</feature>
<keyword evidence="2" id="KW-0472">Membrane</keyword>
<dbReference type="Proteomes" id="UP000616885">
    <property type="component" value="Unassembled WGS sequence"/>
</dbReference>
<feature type="transmembrane region" description="Helical" evidence="2">
    <location>
        <begin position="277"/>
        <end position="296"/>
    </location>
</feature>
<evidence type="ECO:0000313" key="4">
    <source>
        <dbReference type="Proteomes" id="UP000616885"/>
    </source>
</evidence>
<dbReference type="InterPro" id="IPR010640">
    <property type="entry name" value="Low_temperature_requirement_A"/>
</dbReference>
<accession>A0A8H7N2L4</accession>
<feature type="region of interest" description="Disordered" evidence="1">
    <location>
        <begin position="621"/>
        <end position="641"/>
    </location>
</feature>
<dbReference type="PANTHER" id="PTHR42101">
    <property type="entry name" value="CHROMOSOME 16, WHOLE GENOME SHOTGUN SEQUENCE"/>
    <property type="match status" value="1"/>
</dbReference>
<evidence type="ECO:0000256" key="2">
    <source>
        <dbReference type="SAM" id="Phobius"/>
    </source>
</evidence>
<feature type="region of interest" description="Disordered" evidence="1">
    <location>
        <begin position="50"/>
        <end position="74"/>
    </location>
</feature>
<dbReference type="Pfam" id="PF06772">
    <property type="entry name" value="LtrA"/>
    <property type="match status" value="1"/>
</dbReference>
<organism evidence="3 4">
    <name type="scientific">Bionectria ochroleuca</name>
    <name type="common">Gliocladium roseum</name>
    <dbReference type="NCBI Taxonomy" id="29856"/>
    <lineage>
        <taxon>Eukaryota</taxon>
        <taxon>Fungi</taxon>
        <taxon>Dikarya</taxon>
        <taxon>Ascomycota</taxon>
        <taxon>Pezizomycotina</taxon>
        <taxon>Sordariomycetes</taxon>
        <taxon>Hypocreomycetidae</taxon>
        <taxon>Hypocreales</taxon>
        <taxon>Bionectriaceae</taxon>
        <taxon>Clonostachys</taxon>
    </lineage>
</organism>
<feature type="transmembrane region" description="Helical" evidence="2">
    <location>
        <begin position="551"/>
        <end position="570"/>
    </location>
</feature>
<comment type="caution">
    <text evidence="3">The sequence shown here is derived from an EMBL/GenBank/DDBJ whole genome shotgun (WGS) entry which is preliminary data.</text>
</comment>
<evidence type="ECO:0000256" key="1">
    <source>
        <dbReference type="SAM" id="MobiDB-lite"/>
    </source>
</evidence>
<dbReference type="PANTHER" id="PTHR42101:SF1">
    <property type="entry name" value="LOW TEMPERATURE REQUIREMENT A"/>
    <property type="match status" value="1"/>
</dbReference>
<gene>
    <name evidence="3" type="ORF">IM811_003210</name>
</gene>
<dbReference type="EMBL" id="JADCTT010000011">
    <property type="protein sequence ID" value="KAF9746305.1"/>
    <property type="molecule type" value="Genomic_DNA"/>
</dbReference>
<evidence type="ECO:0000313" key="3">
    <source>
        <dbReference type="EMBL" id="KAF9746305.1"/>
    </source>
</evidence>
<keyword evidence="2" id="KW-0812">Transmembrane</keyword>
<feature type="transmembrane region" description="Helical" evidence="2">
    <location>
        <begin position="115"/>
        <end position="135"/>
    </location>
</feature>
<feature type="transmembrane region" description="Helical" evidence="2">
    <location>
        <begin position="147"/>
        <end position="167"/>
    </location>
</feature>
<keyword evidence="2" id="KW-1133">Transmembrane helix</keyword>
<sequence>MAGSDHEDGPAGHKLKKTGTLRMAASRLSLFNNPLKTHGEEDDEHLIGSGAEHQHHHSGSVESANLKPVDDEDESPLQFSKREAASTSELFYDLWFVANLTVFATVHPITTLGTLVSFVGFFLLLWNTWFITTVFDARFGQDGILPRLCRACHLAVMVGFAVVGVAFDSKSLIRPIIKATSLFLALSRLVLALQYSLILFHARHHRRSRKPLIVAVLLHILPFIGYLIAGIVSNKKEDQQLLYVWYGIGLMELLSIIVHATLSKTLSFEGTHFNERLNLLTLIIIGEGVIILLKNVTKIVEYTYLKGISTSWSPALIGILICSAAILYITFQLYFDWMHHHNHIAPIRQAFWTLIHLPFHAALVLLAEGGGQWGIWWRATESYNEAGNKLLKVVQAIIDESPVKSSDVAEALHDEAFDIMKKYGADVEEGSKDIKGMEEVFKNISSLSDSLWVEGNESEDYQTWIDSVLSITTSVFNSISKAFYLVIQKKEKQTATSMNWQDAEIAAIQQTQERQELVFTYLFVSAGIVLIFLMTMHLLSKQKGWSIFNMFRVIVVFLMGIGLGLVPVLHTNVKHLTTFLLTPWQLPAITIVYFIVLIVTHLPHPPRIYIKRSEIQDIEMSQKPGMEPSRAPNHQTQGMAPAAAYDPNASYAAGGYSDNIGPQAAPYDPTATSQAPTAGYPGYFPGQHDDTTYYGGSAVQMPAGPPPIPASGPAPKRGMTLRRGLTIMQNAARSIHIERAPYSPINDDGYNNADRRIGVFTITVSRGRGSKNPL</sequence>
<feature type="transmembrane region" description="Helical" evidence="2">
    <location>
        <begin position="518"/>
        <end position="539"/>
    </location>
</feature>